<comment type="caution">
    <text evidence="1">The sequence shown here is derived from an EMBL/GenBank/DDBJ whole genome shotgun (WGS) entry which is preliminary data.</text>
</comment>
<organism evidence="1 2">
    <name type="scientific">Caerostris extrusa</name>
    <name type="common">Bark spider</name>
    <name type="synonym">Caerostris bankana</name>
    <dbReference type="NCBI Taxonomy" id="172846"/>
    <lineage>
        <taxon>Eukaryota</taxon>
        <taxon>Metazoa</taxon>
        <taxon>Ecdysozoa</taxon>
        <taxon>Arthropoda</taxon>
        <taxon>Chelicerata</taxon>
        <taxon>Arachnida</taxon>
        <taxon>Araneae</taxon>
        <taxon>Araneomorphae</taxon>
        <taxon>Entelegynae</taxon>
        <taxon>Araneoidea</taxon>
        <taxon>Araneidae</taxon>
        <taxon>Caerostris</taxon>
    </lineage>
</organism>
<sequence>MRQPVTASASLDLALCLSMPGLDVPNVKANATSIANMSSGRMGVVVEDSWVSHASATNEETFLFLMLPFAKAL</sequence>
<dbReference type="EMBL" id="BPLR01010491">
    <property type="protein sequence ID" value="GIY39629.1"/>
    <property type="molecule type" value="Genomic_DNA"/>
</dbReference>
<proteinExistence type="predicted"/>
<accession>A0AAV4T1S0</accession>
<keyword evidence="2" id="KW-1185">Reference proteome</keyword>
<protein>
    <submittedName>
        <fullName evidence="1">Uncharacterized protein</fullName>
    </submittedName>
</protein>
<name>A0AAV4T1S0_CAEEX</name>
<dbReference type="AlphaFoldDB" id="A0AAV4T1S0"/>
<dbReference type="Proteomes" id="UP001054945">
    <property type="component" value="Unassembled WGS sequence"/>
</dbReference>
<gene>
    <name evidence="1" type="ORF">CEXT_792951</name>
</gene>
<reference evidence="1 2" key="1">
    <citation type="submission" date="2021-06" db="EMBL/GenBank/DDBJ databases">
        <title>Caerostris extrusa draft genome.</title>
        <authorList>
            <person name="Kono N."/>
            <person name="Arakawa K."/>
        </authorList>
    </citation>
    <scope>NUCLEOTIDE SEQUENCE [LARGE SCALE GENOMIC DNA]</scope>
</reference>
<evidence type="ECO:0000313" key="1">
    <source>
        <dbReference type="EMBL" id="GIY39629.1"/>
    </source>
</evidence>
<evidence type="ECO:0000313" key="2">
    <source>
        <dbReference type="Proteomes" id="UP001054945"/>
    </source>
</evidence>